<dbReference type="AlphaFoldDB" id="A0A8J8BEB7"/>
<feature type="compositionally biased region" description="Basic and acidic residues" evidence="5">
    <location>
        <begin position="12"/>
        <end position="24"/>
    </location>
</feature>
<feature type="domain" description="HTH tetR-type" evidence="6">
    <location>
        <begin position="23"/>
        <end position="83"/>
    </location>
</feature>
<dbReference type="PROSITE" id="PS50977">
    <property type="entry name" value="HTH_TETR_2"/>
    <property type="match status" value="1"/>
</dbReference>
<dbReference type="EMBL" id="JAGSXH010000030">
    <property type="protein sequence ID" value="MBS2963609.1"/>
    <property type="molecule type" value="Genomic_DNA"/>
</dbReference>
<name>A0A8J8BEB7_9ACTN</name>
<dbReference type="PANTHER" id="PTHR30055:SF148">
    <property type="entry name" value="TETR-FAMILY TRANSCRIPTIONAL REGULATOR"/>
    <property type="match status" value="1"/>
</dbReference>
<dbReference type="Gene3D" id="1.10.357.10">
    <property type="entry name" value="Tetracycline Repressor, domain 2"/>
    <property type="match status" value="1"/>
</dbReference>
<dbReference type="Gene3D" id="1.10.10.60">
    <property type="entry name" value="Homeodomain-like"/>
    <property type="match status" value="1"/>
</dbReference>
<dbReference type="RefSeq" id="WP_211467458.1">
    <property type="nucleotide sequence ID" value="NZ_JAGSXH010000030.1"/>
</dbReference>
<evidence type="ECO:0000313" key="8">
    <source>
        <dbReference type="Proteomes" id="UP000677913"/>
    </source>
</evidence>
<organism evidence="7 8">
    <name type="scientific">Actinocrinis puniceicyclus</name>
    <dbReference type="NCBI Taxonomy" id="977794"/>
    <lineage>
        <taxon>Bacteria</taxon>
        <taxon>Bacillati</taxon>
        <taxon>Actinomycetota</taxon>
        <taxon>Actinomycetes</taxon>
        <taxon>Catenulisporales</taxon>
        <taxon>Actinospicaceae</taxon>
        <taxon>Actinocrinis</taxon>
    </lineage>
</organism>
<evidence type="ECO:0000256" key="5">
    <source>
        <dbReference type="SAM" id="MobiDB-lite"/>
    </source>
</evidence>
<dbReference type="Pfam" id="PF00440">
    <property type="entry name" value="TetR_N"/>
    <property type="match status" value="1"/>
</dbReference>
<dbReference type="SUPFAM" id="SSF48498">
    <property type="entry name" value="Tetracyclin repressor-like, C-terminal domain"/>
    <property type="match status" value="1"/>
</dbReference>
<dbReference type="Pfam" id="PF16859">
    <property type="entry name" value="TetR_C_11"/>
    <property type="match status" value="1"/>
</dbReference>
<dbReference type="InterPro" id="IPR036271">
    <property type="entry name" value="Tet_transcr_reg_TetR-rel_C_sf"/>
</dbReference>
<keyword evidence="2 4" id="KW-0238">DNA-binding</keyword>
<keyword evidence="8" id="KW-1185">Reference proteome</keyword>
<evidence type="ECO:0000256" key="1">
    <source>
        <dbReference type="ARBA" id="ARBA00023015"/>
    </source>
</evidence>
<feature type="DNA-binding region" description="H-T-H motif" evidence="4">
    <location>
        <begin position="46"/>
        <end position="65"/>
    </location>
</feature>
<evidence type="ECO:0000256" key="4">
    <source>
        <dbReference type="PROSITE-ProRule" id="PRU00335"/>
    </source>
</evidence>
<dbReference type="GO" id="GO:0000976">
    <property type="term" value="F:transcription cis-regulatory region binding"/>
    <property type="evidence" value="ECO:0007669"/>
    <property type="project" value="TreeGrafter"/>
</dbReference>
<gene>
    <name evidence="7" type="ORF">KGA66_11160</name>
</gene>
<evidence type="ECO:0000313" key="7">
    <source>
        <dbReference type="EMBL" id="MBS2963609.1"/>
    </source>
</evidence>
<evidence type="ECO:0000259" key="6">
    <source>
        <dbReference type="PROSITE" id="PS50977"/>
    </source>
</evidence>
<dbReference type="GO" id="GO:0003700">
    <property type="term" value="F:DNA-binding transcription factor activity"/>
    <property type="evidence" value="ECO:0007669"/>
    <property type="project" value="TreeGrafter"/>
</dbReference>
<reference evidence="7" key="1">
    <citation type="submission" date="2021-04" db="EMBL/GenBank/DDBJ databases">
        <title>Genome based classification of Actinospica acidithermotolerans sp. nov., an actinobacterium isolated from an Indonesian hot spring.</title>
        <authorList>
            <person name="Kusuma A.B."/>
            <person name="Putra K.E."/>
            <person name="Nafisah S."/>
            <person name="Loh J."/>
            <person name="Nouioui I."/>
            <person name="Goodfellow M."/>
        </authorList>
    </citation>
    <scope>NUCLEOTIDE SEQUENCE</scope>
    <source>
        <strain evidence="7">DSM 45618</strain>
    </source>
</reference>
<evidence type="ECO:0000256" key="3">
    <source>
        <dbReference type="ARBA" id="ARBA00023163"/>
    </source>
</evidence>
<evidence type="ECO:0000256" key="2">
    <source>
        <dbReference type="ARBA" id="ARBA00023125"/>
    </source>
</evidence>
<keyword evidence="3" id="KW-0804">Transcription</keyword>
<dbReference type="InterPro" id="IPR001647">
    <property type="entry name" value="HTH_TetR"/>
</dbReference>
<sequence length="219" mass="23880">MVDLEIGARGLEMPEPRGSRRGPERREAICDAVFELLGEVGYDRMTMDAVATRARASKATIYRTWPDKPGLVAEALISRFGPTPDAPDTGSLRGDLMALMSRACELTNSPDGEVITGVLTAAARNPALGRTVHECTYESKHCINETIIRNAAERGEISADADPGLLHEVMYALILTRKLTSDQPLDEEYSRHVIDDVLIPLLRARDAGACDAPPVDLLR</sequence>
<dbReference type="InterPro" id="IPR011075">
    <property type="entry name" value="TetR_C"/>
</dbReference>
<dbReference type="Proteomes" id="UP000677913">
    <property type="component" value="Unassembled WGS sequence"/>
</dbReference>
<keyword evidence="1" id="KW-0805">Transcription regulation</keyword>
<comment type="caution">
    <text evidence="7">The sequence shown here is derived from an EMBL/GenBank/DDBJ whole genome shotgun (WGS) entry which is preliminary data.</text>
</comment>
<accession>A0A8J8BEB7</accession>
<dbReference type="InterPro" id="IPR050109">
    <property type="entry name" value="HTH-type_TetR-like_transc_reg"/>
</dbReference>
<proteinExistence type="predicted"/>
<dbReference type="InterPro" id="IPR009057">
    <property type="entry name" value="Homeodomain-like_sf"/>
</dbReference>
<dbReference type="SUPFAM" id="SSF46689">
    <property type="entry name" value="Homeodomain-like"/>
    <property type="match status" value="1"/>
</dbReference>
<protein>
    <submittedName>
        <fullName evidence="7">TetR/AcrR family transcriptional regulator</fullName>
    </submittedName>
</protein>
<feature type="region of interest" description="Disordered" evidence="5">
    <location>
        <begin position="1"/>
        <end position="24"/>
    </location>
</feature>
<dbReference type="PANTHER" id="PTHR30055">
    <property type="entry name" value="HTH-TYPE TRANSCRIPTIONAL REGULATOR RUTR"/>
    <property type="match status" value="1"/>
</dbReference>